<evidence type="ECO:0000313" key="5">
    <source>
        <dbReference type="EMBL" id="KAF4393705.1"/>
    </source>
</evidence>
<organism evidence="5 7">
    <name type="scientific">Cannabis sativa</name>
    <name type="common">Hemp</name>
    <name type="synonym">Marijuana</name>
    <dbReference type="NCBI Taxonomy" id="3483"/>
    <lineage>
        <taxon>Eukaryota</taxon>
        <taxon>Viridiplantae</taxon>
        <taxon>Streptophyta</taxon>
        <taxon>Embryophyta</taxon>
        <taxon>Tracheophyta</taxon>
        <taxon>Spermatophyta</taxon>
        <taxon>Magnoliopsida</taxon>
        <taxon>eudicotyledons</taxon>
        <taxon>Gunneridae</taxon>
        <taxon>Pentapetalae</taxon>
        <taxon>rosids</taxon>
        <taxon>fabids</taxon>
        <taxon>Rosales</taxon>
        <taxon>Cannabaceae</taxon>
        <taxon>Cannabis</taxon>
    </lineage>
</organism>
<dbReference type="PANTHER" id="PTHR19424">
    <property type="entry name" value="HEAT SHOCK FACTOR BINDING PROTEIN 1"/>
    <property type="match status" value="1"/>
</dbReference>
<evidence type="ECO:0000313" key="4">
    <source>
        <dbReference type="EMBL" id="KAF4365071.1"/>
    </source>
</evidence>
<dbReference type="Proteomes" id="UP000583929">
    <property type="component" value="Unassembled WGS sequence"/>
</dbReference>
<dbReference type="GO" id="GO:0005634">
    <property type="term" value="C:nucleus"/>
    <property type="evidence" value="ECO:0007669"/>
    <property type="project" value="TreeGrafter"/>
</dbReference>
<dbReference type="AlphaFoldDB" id="A0A7J6HF63"/>
<evidence type="ECO:0000313" key="7">
    <source>
        <dbReference type="Proteomes" id="UP000583929"/>
    </source>
</evidence>
<dbReference type="EMBL" id="JAATIQ010000048">
    <property type="protein sequence ID" value="KAF4393705.1"/>
    <property type="molecule type" value="Genomic_DNA"/>
</dbReference>
<comment type="similarity">
    <text evidence="1">Belongs to the HSBP1 family.</text>
</comment>
<dbReference type="GO" id="GO:0003714">
    <property type="term" value="F:transcription corepressor activity"/>
    <property type="evidence" value="ECO:0007669"/>
    <property type="project" value="InterPro"/>
</dbReference>
<evidence type="ECO:0000256" key="1">
    <source>
        <dbReference type="ARBA" id="ARBA00006349"/>
    </source>
</evidence>
<feature type="compositionally biased region" description="Basic and acidic residues" evidence="2">
    <location>
        <begin position="84"/>
        <end position="93"/>
    </location>
</feature>
<accession>A0A7J6HF63</accession>
<evidence type="ECO:0000313" key="6">
    <source>
        <dbReference type="Proteomes" id="UP000525078"/>
    </source>
</evidence>
<dbReference type="EMBL" id="JAATIP010000268">
    <property type="protein sequence ID" value="KAF4355176.1"/>
    <property type="molecule type" value="Genomic_DNA"/>
</dbReference>
<feature type="compositionally biased region" description="Basic and acidic residues" evidence="2">
    <location>
        <begin position="1"/>
        <end position="10"/>
    </location>
</feature>
<dbReference type="GO" id="GO:0005829">
    <property type="term" value="C:cytosol"/>
    <property type="evidence" value="ECO:0007669"/>
    <property type="project" value="TreeGrafter"/>
</dbReference>
<keyword evidence="7" id="KW-1185">Reference proteome</keyword>
<evidence type="ECO:0000256" key="2">
    <source>
        <dbReference type="SAM" id="MobiDB-lite"/>
    </source>
</evidence>
<dbReference type="GO" id="GO:0070370">
    <property type="term" value="P:cellular heat acclimation"/>
    <property type="evidence" value="ECO:0007669"/>
    <property type="project" value="TreeGrafter"/>
</dbReference>
<sequence>MDGHDADESKQSTADMTAFDGTLGTKSSSADANKIPGNMGSRIDELEQSINDLKTEMGVEGSPSPSLPSNSKPKTETGSPIPKIESKSGEDSA</sequence>
<evidence type="ECO:0000313" key="3">
    <source>
        <dbReference type="EMBL" id="KAF4355176.1"/>
    </source>
</evidence>
<protein>
    <submittedName>
        <fullName evidence="5">Uncharacterized protein</fullName>
    </submittedName>
</protein>
<proteinExistence type="inferred from homology"/>
<reference evidence="6 7" key="1">
    <citation type="journal article" date="2020" name="bioRxiv">
        <title>Sequence and annotation of 42 cannabis genomes reveals extensive copy number variation in cannabinoid synthesis and pathogen resistance genes.</title>
        <authorList>
            <person name="Mckernan K.J."/>
            <person name="Helbert Y."/>
            <person name="Kane L.T."/>
            <person name="Ebling H."/>
            <person name="Zhang L."/>
            <person name="Liu B."/>
            <person name="Eaton Z."/>
            <person name="Mclaughlin S."/>
            <person name="Kingan S."/>
            <person name="Baybayan P."/>
            <person name="Concepcion G."/>
            <person name="Jordan M."/>
            <person name="Riva A."/>
            <person name="Barbazuk W."/>
            <person name="Harkins T."/>
        </authorList>
    </citation>
    <scope>NUCLEOTIDE SEQUENCE [LARGE SCALE GENOMIC DNA]</scope>
    <source>
        <strain evidence="6 7">cv. Jamaican Lion 4</strain>
        <strain evidence="5">Father</strain>
        <strain evidence="3">Mother</strain>
        <tissue evidence="5">Leaf</tissue>
    </source>
</reference>
<comment type="caution">
    <text evidence="5">The sequence shown here is derived from an EMBL/GenBank/DDBJ whole genome shotgun (WGS) entry which is preliminary data.</text>
</comment>
<feature type="compositionally biased region" description="Low complexity" evidence="2">
    <location>
        <begin position="62"/>
        <end position="72"/>
    </location>
</feature>
<name>A0A7J6HF63_CANSA</name>
<feature type="region of interest" description="Disordered" evidence="2">
    <location>
        <begin position="1"/>
        <end position="93"/>
    </location>
</feature>
<dbReference type="PANTHER" id="PTHR19424:SF0">
    <property type="entry name" value="HEAT SHOCK FACTOR BINDING PROTEIN 1"/>
    <property type="match status" value="1"/>
</dbReference>
<dbReference type="Proteomes" id="UP000525078">
    <property type="component" value="Unassembled WGS sequence"/>
</dbReference>
<dbReference type="InterPro" id="IPR009643">
    <property type="entry name" value="HS1-bd"/>
</dbReference>
<dbReference type="EMBL" id="JAATIQ010000277">
    <property type="protein sequence ID" value="KAF4365071.1"/>
    <property type="molecule type" value="Genomic_DNA"/>
</dbReference>
<gene>
    <name evidence="3" type="ORF">F8388_012951</name>
    <name evidence="5" type="ORF">G4B88_007691</name>
    <name evidence="4" type="ORF">G4B88_018251</name>
</gene>